<keyword evidence="7" id="KW-1185">Reference proteome</keyword>
<reference evidence="6 7" key="1">
    <citation type="journal article" date="2017" name="Mycologia">
        <title>Bifiguratus adelaidae, gen. et sp. nov., a new member of Mucoromycotina in endophytic and soil-dwelling habitats.</title>
        <authorList>
            <person name="Torres-Cruz T.J."/>
            <person name="Billingsley Tobias T.L."/>
            <person name="Almatruk M."/>
            <person name="Hesse C."/>
            <person name="Kuske C.R."/>
            <person name="Desiro A."/>
            <person name="Benucci G.M."/>
            <person name="Bonito G."/>
            <person name="Stajich J.E."/>
            <person name="Dunlap C."/>
            <person name="Arnold A.E."/>
            <person name="Porras-Alfaro A."/>
        </authorList>
    </citation>
    <scope>NUCLEOTIDE SEQUENCE [LARGE SCALE GENOMIC DNA]</scope>
    <source>
        <strain evidence="6 7">AZ0501</strain>
    </source>
</reference>
<dbReference type="CDD" id="cd13844">
    <property type="entry name" value="CuRO_1_BOD_CotA_like"/>
    <property type="match status" value="1"/>
</dbReference>
<evidence type="ECO:0008006" key="8">
    <source>
        <dbReference type="Google" id="ProtNLM"/>
    </source>
</evidence>
<evidence type="ECO:0000313" key="7">
    <source>
        <dbReference type="Proteomes" id="UP000242875"/>
    </source>
</evidence>
<evidence type="ECO:0000259" key="5">
    <source>
        <dbReference type="Pfam" id="PF13290"/>
    </source>
</evidence>
<sequence length="1435" mass="155010">MRVDTDRLGKSAYNWNYNPTSNSGEDSNHGSLDVAGFYRAYATNRYGYNTAQMTPFGNMVCDVLTGTVGSYYHGRVDGTDGTGHAASTTYLRSGYFFTAEFRPDQYYNMVSGLHITAPGTTTSIDGFSSLMWIKNKRFLGSANFTLSVTPASQSVAVGSSTSFTVSITATNGFTGTVNLGVSGLPTGASGSFSPTSITGGSGSATLTISTSSSTAAGSYNLAISGTSGTINHTTTATLVVNANPVSAPIFSPGGGTFTSSQSVTITSATSGASIRYTTDGSTPSSTVGALYSSPVSIASTTMLKAIAYKSGMSNSTVTSATYTISSSTTSTTLNDTASGIVYTGTWNYGANRGLGDYQDDIHFTATNGDSVAYTFTGTGIDYVTEKNSDEGNVDVYIDGVLQQTVSCVSTTRLAQQTAYSNKNLTPGSHTLKLVKKDGTYMILDALVVYNSSQPPVTFTISASAAANGTISPSGTINVSQGANQTFAITPNSGYVVSTVTVDGNSTGAATTYTFSNVQANHTISATFIAAPANTNIAPSGTAYGWSGMTSATVNTGRVALPGLNDNNLTTNVDIQPAGDNVGAWEAAGVIWTSAKTISSAKFINGDVTSSGDGFLTANCTLHASASGRTYTFSGAAVSGKLGARVVGQVRTADTSYHWIVKEVIFIGSTSLSMASKCSILKDNHTSPKLEYFIQELPIPPITKPFQSDDGDHEPRYRMSLDLITHKFHPKLPPTIMYGFNGMHPGPTIEAQTDKPIKVDWINNLPLEPHPLGFAIDPTIDRIDGLPDVRNTIHLHGAHVLNTSDGRPTSWVTPGTTLHYRYPNQQEPATMWYHDHALGITRLNVYAGLVGFYLLRTPGLDEKLGLPTGEFDIPLVLQDKFFNNDGSLYYPTIGHGHNPVWVSDLEADTPVVNGKVAPYLKVEPRKYRFRILNGANYREWNLYLKEDNLNFTQIGADGGFLPEPVVVREVPLGVAERADVIVDFTPFKNKSVFLRNNAPRHESDFSLPKLMRFDVLSDVKSKDKTTIPSELPFRPAPTCIYRNRTMTLSEPDEVYLLNNPLFLGPVDTHPVINTTEIWRIINLTNETHPVHIHLGEFKLLKRCPFETERWLEDNKPDDIEPYIKGPCGHHHGVLPGETGHKDVFRHFAHTVTIIKLPFLDYTGVYVMHCHKLEHEDNDMMNPWEAVKDTGDNKTCIDYVSGTLRNFLISIPSTYSQQSQVPIILSYHGGTKTAQHQLELDQLTNPQFNTFAMVVYPQGLHDTWENIPGRSENVPDVQFTADIIDHLSDLYCIDRNRIWATGKSDGGGLCGTLACDPNLSKRIAAFAPVSGAFYVKSSTCKPSTANPPCNPGRSNIPFIEFHGGNDRTIAYNGGPRHGECLTSIPHYIQQWAIRNGLGSNNQSVPFAPDSVVYSFGTGGNAGLVAQYYDPVIDHDWP</sequence>
<evidence type="ECO:0000256" key="1">
    <source>
        <dbReference type="ARBA" id="ARBA00010609"/>
    </source>
</evidence>
<dbReference type="Pfam" id="PF13290">
    <property type="entry name" value="CHB_HEX_C_1"/>
    <property type="match status" value="1"/>
</dbReference>
<evidence type="ECO:0000259" key="3">
    <source>
        <dbReference type="Pfam" id="PF07731"/>
    </source>
</evidence>
<evidence type="ECO:0000313" key="6">
    <source>
        <dbReference type="EMBL" id="OZJ01666.1"/>
    </source>
</evidence>
<feature type="domain" description="Plastocyanin-like" evidence="4">
    <location>
        <begin position="789"/>
        <end position="855"/>
    </location>
</feature>
<dbReference type="Gene3D" id="2.60.40.420">
    <property type="entry name" value="Cupredoxins - blue copper proteins"/>
    <property type="match status" value="3"/>
</dbReference>
<dbReference type="Pfam" id="PF07731">
    <property type="entry name" value="Cu-oxidase_2"/>
    <property type="match status" value="1"/>
</dbReference>
<dbReference type="InterPro" id="IPR011707">
    <property type="entry name" value="Cu-oxidase-like_N"/>
</dbReference>
<dbReference type="EMBL" id="MVBO01000270">
    <property type="protein sequence ID" value="OZJ01666.1"/>
    <property type="molecule type" value="Genomic_DNA"/>
</dbReference>
<gene>
    <name evidence="6" type="ORF">BZG36_05673</name>
</gene>
<feature type="domain" description="Plastocyanin-like" evidence="3">
    <location>
        <begin position="1072"/>
        <end position="1181"/>
    </location>
</feature>
<dbReference type="OrthoDB" id="2538079at2759"/>
<accession>A0A261XTH7</accession>
<dbReference type="InterPro" id="IPR029058">
    <property type="entry name" value="AB_hydrolase_fold"/>
</dbReference>
<dbReference type="SUPFAM" id="SSF49503">
    <property type="entry name" value="Cupredoxins"/>
    <property type="match status" value="3"/>
</dbReference>
<dbReference type="Pfam" id="PF07732">
    <property type="entry name" value="Cu-oxidase_3"/>
    <property type="match status" value="1"/>
</dbReference>
<keyword evidence="2" id="KW-0186">Copper</keyword>
<comment type="similarity">
    <text evidence="1">Belongs to the multicopper oxidase family.</text>
</comment>
<dbReference type="Gene3D" id="3.40.50.1820">
    <property type="entry name" value="alpha/beta hydrolase"/>
    <property type="match status" value="1"/>
</dbReference>
<dbReference type="CDD" id="cd13868">
    <property type="entry name" value="CuRO_2_CotA_like"/>
    <property type="match status" value="1"/>
</dbReference>
<organism evidence="6 7">
    <name type="scientific">Bifiguratus adelaidae</name>
    <dbReference type="NCBI Taxonomy" id="1938954"/>
    <lineage>
        <taxon>Eukaryota</taxon>
        <taxon>Fungi</taxon>
        <taxon>Fungi incertae sedis</taxon>
        <taxon>Mucoromycota</taxon>
        <taxon>Mucoromycotina</taxon>
        <taxon>Endogonomycetes</taxon>
        <taxon>Endogonales</taxon>
        <taxon>Endogonales incertae sedis</taxon>
        <taxon>Bifiguratus</taxon>
    </lineage>
</organism>
<proteinExistence type="inferred from homology"/>
<dbReference type="PANTHER" id="PTHR48267:SF1">
    <property type="entry name" value="BILIRUBIN OXIDASE"/>
    <property type="match status" value="1"/>
</dbReference>
<dbReference type="InterPro" id="IPR008972">
    <property type="entry name" value="Cupredoxin"/>
</dbReference>
<evidence type="ECO:0000256" key="2">
    <source>
        <dbReference type="ARBA" id="ARBA00023008"/>
    </source>
</evidence>
<protein>
    <recommendedName>
        <fullName evidence="8">Feruloyl esterase</fullName>
    </recommendedName>
</protein>
<dbReference type="SUPFAM" id="SSF53474">
    <property type="entry name" value="alpha/beta-Hydrolases"/>
    <property type="match status" value="1"/>
</dbReference>
<name>A0A261XTH7_9FUNG</name>
<dbReference type="Gene3D" id="2.60.120.260">
    <property type="entry name" value="Galactose-binding domain-like"/>
    <property type="match status" value="1"/>
</dbReference>
<evidence type="ECO:0000259" key="4">
    <source>
        <dbReference type="Pfam" id="PF07732"/>
    </source>
</evidence>
<feature type="domain" description="GH29D-like beta-sandwich" evidence="5">
    <location>
        <begin position="252"/>
        <end position="318"/>
    </location>
</feature>
<dbReference type="Proteomes" id="UP000242875">
    <property type="component" value="Unassembled WGS sequence"/>
</dbReference>
<dbReference type="PANTHER" id="PTHR48267">
    <property type="entry name" value="CUPREDOXIN SUPERFAMILY PROTEIN"/>
    <property type="match status" value="1"/>
</dbReference>
<dbReference type="InterPro" id="IPR059177">
    <property type="entry name" value="GH29D-like_dom"/>
</dbReference>
<feature type="non-terminal residue" evidence="6">
    <location>
        <position position="1435"/>
    </location>
</feature>
<dbReference type="GO" id="GO:0005507">
    <property type="term" value="F:copper ion binding"/>
    <property type="evidence" value="ECO:0007669"/>
    <property type="project" value="InterPro"/>
</dbReference>
<dbReference type="GO" id="GO:0016491">
    <property type="term" value="F:oxidoreductase activity"/>
    <property type="evidence" value="ECO:0007669"/>
    <property type="project" value="InterPro"/>
</dbReference>
<dbReference type="InterPro" id="IPR045087">
    <property type="entry name" value="Cu-oxidase_fam"/>
</dbReference>
<dbReference type="InterPro" id="IPR011706">
    <property type="entry name" value="Cu-oxidase_C"/>
</dbReference>
<comment type="caution">
    <text evidence="6">The sequence shown here is derived from an EMBL/GenBank/DDBJ whole genome shotgun (WGS) entry which is preliminary data.</text>
</comment>